<dbReference type="SUPFAM" id="SSF51197">
    <property type="entry name" value="Clavaminate synthase-like"/>
    <property type="match status" value="1"/>
</dbReference>
<feature type="domain" description="TauD/TfdA-like" evidence="5">
    <location>
        <begin position="32"/>
        <end position="281"/>
    </location>
</feature>
<dbReference type="InterPro" id="IPR003819">
    <property type="entry name" value="TauD/TfdA-like"/>
</dbReference>
<keyword evidence="4" id="KW-0045">Antibiotic biosynthesis</keyword>
<keyword evidence="6" id="KW-0223">Dioxygenase</keyword>
<dbReference type="Gene3D" id="3.60.130.10">
    <property type="entry name" value="Clavaminate synthase-like"/>
    <property type="match status" value="1"/>
</dbReference>
<dbReference type="Proteomes" id="UP001139485">
    <property type="component" value="Unassembled WGS sequence"/>
</dbReference>
<name>A0A9X2DB00_9ACTN</name>
<protein>
    <submittedName>
        <fullName evidence="6">TauD/TfdA family dioxygenase</fullName>
    </submittedName>
</protein>
<organism evidence="6 7">
    <name type="scientific">Nocardioides bruguierae</name>
    <dbReference type="NCBI Taxonomy" id="2945102"/>
    <lineage>
        <taxon>Bacteria</taxon>
        <taxon>Bacillati</taxon>
        <taxon>Actinomycetota</taxon>
        <taxon>Actinomycetes</taxon>
        <taxon>Propionibacteriales</taxon>
        <taxon>Nocardioidaceae</taxon>
        <taxon>Nocardioides</taxon>
    </lineage>
</organism>
<evidence type="ECO:0000256" key="3">
    <source>
        <dbReference type="ARBA" id="ARBA00023004"/>
    </source>
</evidence>
<dbReference type="PANTHER" id="PTHR10696">
    <property type="entry name" value="GAMMA-BUTYROBETAINE HYDROXYLASE-RELATED"/>
    <property type="match status" value="1"/>
</dbReference>
<dbReference type="GO" id="GO:0051213">
    <property type="term" value="F:dioxygenase activity"/>
    <property type="evidence" value="ECO:0007669"/>
    <property type="project" value="UniProtKB-KW"/>
</dbReference>
<evidence type="ECO:0000256" key="4">
    <source>
        <dbReference type="ARBA" id="ARBA00023194"/>
    </source>
</evidence>
<reference evidence="6" key="1">
    <citation type="submission" date="2022-05" db="EMBL/GenBank/DDBJ databases">
        <authorList>
            <person name="Tuo L."/>
        </authorList>
    </citation>
    <scope>NUCLEOTIDE SEQUENCE</scope>
    <source>
        <strain evidence="6">BSK12Z-4</strain>
    </source>
</reference>
<gene>
    <name evidence="6" type="ORF">M8330_20215</name>
</gene>
<dbReference type="PANTHER" id="PTHR10696:SF56">
    <property type="entry name" value="TAUD_TFDA-LIKE DOMAIN-CONTAINING PROTEIN"/>
    <property type="match status" value="1"/>
</dbReference>
<dbReference type="RefSeq" id="WP_250828801.1">
    <property type="nucleotide sequence ID" value="NZ_JAMOIL010000041.1"/>
</dbReference>
<evidence type="ECO:0000313" key="6">
    <source>
        <dbReference type="EMBL" id="MCM0622618.1"/>
    </source>
</evidence>
<evidence type="ECO:0000259" key="5">
    <source>
        <dbReference type="Pfam" id="PF02668"/>
    </source>
</evidence>
<comment type="caution">
    <text evidence="6">The sequence shown here is derived from an EMBL/GenBank/DDBJ whole genome shotgun (WGS) entry which is preliminary data.</text>
</comment>
<sequence length="318" mass="34869">MGPADWKRTELTDMKSATWNAQTLGASTDSWTIAVPDGDLRNVDVDTISDLLYDGPGVVLMTGVSVLSEGAAAASLVALGERVGTPMTQTLAGDLITRVEARELHVPGTIQRGHRSNAELAFHCDRTDLIALLCVREAQQGGDSLLVSSRALFDVLADEDPAALGELQGSFPQDRRDEEGSGEAPWFSAPIFWTWQDRVYCRYIRKFIESSQRHEDAPRLTPEQTRALDVFDALLQRPELVYTMRLAPGDLQIIENHTVLHSRTAFTDTPGAGGRLLMRLWLSHDRSPELPEAYRPIYGTCAAGAVRGAMSARTVPAR</sequence>
<evidence type="ECO:0000256" key="1">
    <source>
        <dbReference type="ARBA" id="ARBA00001954"/>
    </source>
</evidence>
<evidence type="ECO:0000313" key="7">
    <source>
        <dbReference type="Proteomes" id="UP001139485"/>
    </source>
</evidence>
<evidence type="ECO:0000256" key="2">
    <source>
        <dbReference type="ARBA" id="ARBA00023002"/>
    </source>
</evidence>
<dbReference type="AlphaFoldDB" id="A0A9X2DB00"/>
<accession>A0A9X2DB00</accession>
<dbReference type="InterPro" id="IPR042098">
    <property type="entry name" value="TauD-like_sf"/>
</dbReference>
<keyword evidence="3" id="KW-0408">Iron</keyword>
<keyword evidence="7" id="KW-1185">Reference proteome</keyword>
<dbReference type="GO" id="GO:0017000">
    <property type="term" value="P:antibiotic biosynthetic process"/>
    <property type="evidence" value="ECO:0007669"/>
    <property type="project" value="UniProtKB-KW"/>
</dbReference>
<dbReference type="InterPro" id="IPR050411">
    <property type="entry name" value="AlphaKG_dependent_hydroxylases"/>
</dbReference>
<comment type="cofactor">
    <cofactor evidence="1">
        <name>Fe(2+)</name>
        <dbReference type="ChEBI" id="CHEBI:29033"/>
    </cofactor>
</comment>
<dbReference type="EMBL" id="JAMOIL010000041">
    <property type="protein sequence ID" value="MCM0622618.1"/>
    <property type="molecule type" value="Genomic_DNA"/>
</dbReference>
<keyword evidence="2" id="KW-0560">Oxidoreductase</keyword>
<proteinExistence type="predicted"/>
<dbReference type="Pfam" id="PF02668">
    <property type="entry name" value="TauD"/>
    <property type="match status" value="1"/>
</dbReference>